<dbReference type="PANTHER" id="PTHR32099">
    <property type="entry name" value="CYSTEINE-RICH REPEAT SECRETORY PROTEIN"/>
    <property type="match status" value="1"/>
</dbReference>
<dbReference type="Proteomes" id="UP001567538">
    <property type="component" value="Unassembled WGS sequence"/>
</dbReference>
<keyword evidence="6" id="KW-1185">Reference proteome</keyword>
<evidence type="ECO:0000259" key="4">
    <source>
        <dbReference type="PROSITE" id="PS51473"/>
    </source>
</evidence>
<feature type="chain" id="PRO_5044778177" evidence="3">
    <location>
        <begin position="24"/>
        <end position="95"/>
    </location>
</feature>
<evidence type="ECO:0000313" key="6">
    <source>
        <dbReference type="Proteomes" id="UP001567538"/>
    </source>
</evidence>
<evidence type="ECO:0000256" key="3">
    <source>
        <dbReference type="SAM" id="SignalP"/>
    </source>
</evidence>
<evidence type="ECO:0000256" key="2">
    <source>
        <dbReference type="ARBA" id="ARBA00022737"/>
    </source>
</evidence>
<keyword evidence="1 3" id="KW-0732">Signal</keyword>
<reference evidence="5 6" key="1">
    <citation type="submission" date="2024-06" db="EMBL/GenBank/DDBJ databases">
        <title>A chromosome level genome sequence of Diviner's sage (Salvia divinorum).</title>
        <authorList>
            <person name="Ford S.A."/>
            <person name="Ro D.-K."/>
            <person name="Ness R.W."/>
            <person name="Phillips M.A."/>
        </authorList>
    </citation>
    <scope>NUCLEOTIDE SEQUENCE [LARGE SCALE GENOMIC DNA]</scope>
    <source>
        <strain evidence="5">SAF-2024a</strain>
        <tissue evidence="5">Leaf</tissue>
    </source>
</reference>
<organism evidence="5 6">
    <name type="scientific">Salvia divinorum</name>
    <name type="common">Maria pastora</name>
    <name type="synonym">Diviner's sage</name>
    <dbReference type="NCBI Taxonomy" id="28513"/>
    <lineage>
        <taxon>Eukaryota</taxon>
        <taxon>Viridiplantae</taxon>
        <taxon>Streptophyta</taxon>
        <taxon>Embryophyta</taxon>
        <taxon>Tracheophyta</taxon>
        <taxon>Spermatophyta</taxon>
        <taxon>Magnoliopsida</taxon>
        <taxon>eudicotyledons</taxon>
        <taxon>Gunneridae</taxon>
        <taxon>Pentapetalae</taxon>
        <taxon>asterids</taxon>
        <taxon>lamiids</taxon>
        <taxon>Lamiales</taxon>
        <taxon>Lamiaceae</taxon>
        <taxon>Nepetoideae</taxon>
        <taxon>Mentheae</taxon>
        <taxon>Salviinae</taxon>
        <taxon>Salvia</taxon>
        <taxon>Salvia subgen. Calosphace</taxon>
    </lineage>
</organism>
<evidence type="ECO:0000256" key="1">
    <source>
        <dbReference type="ARBA" id="ARBA00022729"/>
    </source>
</evidence>
<dbReference type="EMBL" id="JBEAFC010000011">
    <property type="protein sequence ID" value="KAL1537397.1"/>
    <property type="molecule type" value="Genomic_DNA"/>
</dbReference>
<keyword evidence="5" id="KW-0418">Kinase</keyword>
<dbReference type="InterPro" id="IPR038408">
    <property type="entry name" value="GNK2_sf"/>
</dbReference>
<dbReference type="AlphaFoldDB" id="A0ABD1FZX4"/>
<keyword evidence="5" id="KW-0808">Transferase</keyword>
<evidence type="ECO:0000313" key="5">
    <source>
        <dbReference type="EMBL" id="KAL1537397.1"/>
    </source>
</evidence>
<sequence>MNHQRLLFLAMILSIEAAQLASAQISCQNNGNYTRNSTYAVNLNSTLTVTDLSRNVIDTGFFNASTGNGTDTANAAVLCRGDVQISECRDCVGEA</sequence>
<protein>
    <submittedName>
        <fullName evidence="5">Non-specific serine/threonine protein kinase</fullName>
        <ecNumber evidence="5">2.7.11.1</ecNumber>
    </submittedName>
</protein>
<dbReference type="GO" id="GO:0004674">
    <property type="term" value="F:protein serine/threonine kinase activity"/>
    <property type="evidence" value="ECO:0007669"/>
    <property type="project" value="UniProtKB-KW"/>
</dbReference>
<gene>
    <name evidence="5" type="ORF">AAHA92_29916</name>
</gene>
<feature type="signal peptide" evidence="3">
    <location>
        <begin position="1"/>
        <end position="23"/>
    </location>
</feature>
<proteinExistence type="predicted"/>
<keyword evidence="5" id="KW-0723">Serine/threonine-protein kinase</keyword>
<keyword evidence="2" id="KW-0677">Repeat</keyword>
<comment type="caution">
    <text evidence="5">The sequence shown here is derived from an EMBL/GenBank/DDBJ whole genome shotgun (WGS) entry which is preliminary data.</text>
</comment>
<dbReference type="Pfam" id="PF01657">
    <property type="entry name" value="Stress-antifung"/>
    <property type="match status" value="1"/>
</dbReference>
<name>A0ABD1FZX4_SALDI</name>
<dbReference type="Gene3D" id="3.30.430.20">
    <property type="entry name" value="Gnk2 domain, C-X8-C-X2-C motif"/>
    <property type="match status" value="1"/>
</dbReference>
<feature type="domain" description="Gnk2-homologous" evidence="4">
    <location>
        <begin position="21"/>
        <end position="95"/>
    </location>
</feature>
<dbReference type="PROSITE" id="PS51473">
    <property type="entry name" value="GNK2"/>
    <property type="match status" value="1"/>
</dbReference>
<dbReference type="InterPro" id="IPR002902">
    <property type="entry name" value="GNK2"/>
</dbReference>
<dbReference type="EC" id="2.7.11.1" evidence="5"/>
<accession>A0ABD1FZX4</accession>
<dbReference type="CDD" id="cd23509">
    <property type="entry name" value="Gnk2-like"/>
    <property type="match status" value="1"/>
</dbReference>
<dbReference type="PANTHER" id="PTHR32099:SF51">
    <property type="entry name" value="CYSTEINE-RICH RECEPTOR-LIKE PROTEIN KINASE 25 ISOFORM X1"/>
    <property type="match status" value="1"/>
</dbReference>